<feature type="compositionally biased region" description="Basic and acidic residues" evidence="1">
    <location>
        <begin position="355"/>
        <end position="367"/>
    </location>
</feature>
<name>A0A2T8INM7_9POAL</name>
<dbReference type="EMBL" id="CM008050">
    <property type="protein sequence ID" value="PVH39281.1"/>
    <property type="molecule type" value="Genomic_DNA"/>
</dbReference>
<feature type="compositionally biased region" description="Acidic residues" evidence="1">
    <location>
        <begin position="374"/>
        <end position="398"/>
    </location>
</feature>
<gene>
    <name evidence="2" type="ORF">PAHAL_5G469400</name>
</gene>
<proteinExistence type="predicted"/>
<accession>A0A2T8INM7</accession>
<dbReference type="AlphaFoldDB" id="A0A2T8INM7"/>
<feature type="region of interest" description="Disordered" evidence="1">
    <location>
        <begin position="229"/>
        <end position="442"/>
    </location>
</feature>
<evidence type="ECO:0000313" key="2">
    <source>
        <dbReference type="EMBL" id="PVH39281.1"/>
    </source>
</evidence>
<protein>
    <submittedName>
        <fullName evidence="2">Uncharacterized protein</fullName>
    </submittedName>
</protein>
<feature type="compositionally biased region" description="Basic and acidic residues" evidence="1">
    <location>
        <begin position="426"/>
        <end position="442"/>
    </location>
</feature>
<dbReference type="Gramene" id="PVH39281">
    <property type="protein sequence ID" value="PVH39281"/>
    <property type="gene ID" value="PAHAL_5G469400"/>
</dbReference>
<feature type="compositionally biased region" description="Basic and acidic residues" evidence="1">
    <location>
        <begin position="248"/>
        <end position="292"/>
    </location>
</feature>
<sequence>MLHDGGEIHGIRHVDGLPIRRRQPLDLAYHPRHDEVVGVVRAQRVPGAHPPAGAERHHPDLPAPRDVHAAPLAAVQEPLRPELARGRPHRLVAADLRHHEVHLRGFRHRVAADLRVASHAVRDEEVRERLEVVGDVELGVASGHLLVYLGLDAGVVHQLGHDPLHQGHRRVRPGVEELGAEADHLGVRERPVALVGHPQREEGLGVARRAVLLAAPARGVDQRGEYLLIQPPSHGHVRRPPLSEEPLDERREEREDREGGEGGEHVPLDEPRAEAHVHEQLEHGRPDRDGARLLRGAISLAARGAEEPGDERIAGPPPRRREEADAGAVQRVGGEVAVDEAPVGPVGSGVDVAGAEERVRIDERRAVGDGGAVADEDAVREAAVGDEDERAEEADGDDGPVARVQVPQQRGQVEDGSPQRQEVGQEDQRRRAWREPGLTADR</sequence>
<reference evidence="2" key="1">
    <citation type="submission" date="2018-04" db="EMBL/GenBank/DDBJ databases">
        <title>WGS assembly of Panicum hallii.</title>
        <authorList>
            <person name="Lovell J."/>
            <person name="Jenkins J."/>
            <person name="Lowry D."/>
            <person name="Mamidi S."/>
            <person name="Sreedasyam A."/>
            <person name="Weng X."/>
            <person name="Barry K."/>
            <person name="Bonette J."/>
            <person name="Campitelli B."/>
            <person name="Daum C."/>
            <person name="Gordon S."/>
            <person name="Gould B."/>
            <person name="Lipzen A."/>
            <person name="Macqueen A."/>
            <person name="Palacio-Mejia J."/>
            <person name="Plott C."/>
            <person name="Shakirov E."/>
            <person name="Shu S."/>
            <person name="Yoshinaga Y."/>
            <person name="Zane M."/>
            <person name="Rokhsar D."/>
            <person name="Grimwood J."/>
            <person name="Schmutz J."/>
            <person name="Juenger T."/>
        </authorList>
    </citation>
    <scope>NUCLEOTIDE SEQUENCE [LARGE SCALE GENOMIC DNA]</scope>
    <source>
        <strain evidence="2">FIL2</strain>
    </source>
</reference>
<dbReference type="Proteomes" id="UP000243499">
    <property type="component" value="Chromosome 5"/>
</dbReference>
<organism evidence="2">
    <name type="scientific">Panicum hallii</name>
    <dbReference type="NCBI Taxonomy" id="206008"/>
    <lineage>
        <taxon>Eukaryota</taxon>
        <taxon>Viridiplantae</taxon>
        <taxon>Streptophyta</taxon>
        <taxon>Embryophyta</taxon>
        <taxon>Tracheophyta</taxon>
        <taxon>Spermatophyta</taxon>
        <taxon>Magnoliopsida</taxon>
        <taxon>Liliopsida</taxon>
        <taxon>Poales</taxon>
        <taxon>Poaceae</taxon>
        <taxon>PACMAD clade</taxon>
        <taxon>Panicoideae</taxon>
        <taxon>Panicodae</taxon>
        <taxon>Paniceae</taxon>
        <taxon>Panicinae</taxon>
        <taxon>Panicum</taxon>
        <taxon>Panicum sect. Panicum</taxon>
    </lineage>
</organism>
<evidence type="ECO:0000256" key="1">
    <source>
        <dbReference type="SAM" id="MobiDB-lite"/>
    </source>
</evidence>
<feature type="compositionally biased region" description="Basic and acidic residues" evidence="1">
    <location>
        <begin position="304"/>
        <end position="324"/>
    </location>
</feature>